<dbReference type="AlphaFoldDB" id="A0AAV4XA60"/>
<evidence type="ECO:0000313" key="2">
    <source>
        <dbReference type="Proteomes" id="UP001054945"/>
    </source>
</evidence>
<keyword evidence="2" id="KW-1185">Reference proteome</keyword>
<proteinExistence type="predicted"/>
<sequence length="76" mass="8934">MVLKGSHFSYRRKDTRQSRGALTWSDKTPLLEMLFGRWRNNVCNSMGNQLGLNKLCMFVSEVSVKDKEWEPERRAI</sequence>
<organism evidence="1 2">
    <name type="scientific">Caerostris extrusa</name>
    <name type="common">Bark spider</name>
    <name type="synonym">Caerostris bankana</name>
    <dbReference type="NCBI Taxonomy" id="172846"/>
    <lineage>
        <taxon>Eukaryota</taxon>
        <taxon>Metazoa</taxon>
        <taxon>Ecdysozoa</taxon>
        <taxon>Arthropoda</taxon>
        <taxon>Chelicerata</taxon>
        <taxon>Arachnida</taxon>
        <taxon>Araneae</taxon>
        <taxon>Araneomorphae</taxon>
        <taxon>Entelegynae</taxon>
        <taxon>Araneoidea</taxon>
        <taxon>Araneidae</taxon>
        <taxon>Caerostris</taxon>
    </lineage>
</organism>
<accession>A0AAV4XA60</accession>
<name>A0AAV4XA60_CAEEX</name>
<gene>
    <name evidence="1" type="ORF">CEXT_167111</name>
</gene>
<dbReference type="EMBL" id="BPLR01000088">
    <property type="protein sequence ID" value="GIY92067.1"/>
    <property type="molecule type" value="Genomic_DNA"/>
</dbReference>
<dbReference type="Proteomes" id="UP001054945">
    <property type="component" value="Unassembled WGS sequence"/>
</dbReference>
<comment type="caution">
    <text evidence="1">The sequence shown here is derived from an EMBL/GenBank/DDBJ whole genome shotgun (WGS) entry which is preliminary data.</text>
</comment>
<protein>
    <submittedName>
        <fullName evidence="1">Uncharacterized protein</fullName>
    </submittedName>
</protein>
<reference evidence="1 2" key="1">
    <citation type="submission" date="2021-06" db="EMBL/GenBank/DDBJ databases">
        <title>Caerostris extrusa draft genome.</title>
        <authorList>
            <person name="Kono N."/>
            <person name="Arakawa K."/>
        </authorList>
    </citation>
    <scope>NUCLEOTIDE SEQUENCE [LARGE SCALE GENOMIC DNA]</scope>
</reference>
<evidence type="ECO:0000313" key="1">
    <source>
        <dbReference type="EMBL" id="GIY92067.1"/>
    </source>
</evidence>